<gene>
    <name evidence="1" type="ORF">FFLO_05069</name>
</gene>
<dbReference type="Gene3D" id="3.40.50.1240">
    <property type="entry name" value="Phosphoglycerate mutase-like"/>
    <property type="match status" value="1"/>
</dbReference>
<dbReference type="EMBL" id="JABELV010000119">
    <property type="protein sequence ID" value="KAG7530406.1"/>
    <property type="molecule type" value="Genomic_DNA"/>
</dbReference>
<dbReference type="InterPro" id="IPR029033">
    <property type="entry name" value="His_PPase_superfam"/>
</dbReference>
<accession>A0A8K0JHP9</accession>
<dbReference type="GO" id="GO:0046390">
    <property type="term" value="P:ribose phosphate biosynthetic process"/>
    <property type="evidence" value="ECO:0007669"/>
    <property type="project" value="TreeGrafter"/>
</dbReference>
<dbReference type="InterPro" id="IPR050275">
    <property type="entry name" value="PGM_Phosphatase"/>
</dbReference>
<dbReference type="Pfam" id="PF00300">
    <property type="entry name" value="His_Phos_1"/>
    <property type="match status" value="1"/>
</dbReference>
<reference evidence="1" key="1">
    <citation type="submission" date="2020-04" db="EMBL/GenBank/DDBJ databases">
        <title>Analysis of mating type loci in Filobasidium floriforme.</title>
        <authorList>
            <person name="Nowrousian M."/>
        </authorList>
    </citation>
    <scope>NUCLEOTIDE SEQUENCE</scope>
    <source>
        <strain evidence="1">CBS 6242</strain>
    </source>
</reference>
<organism evidence="1 2">
    <name type="scientific">Filobasidium floriforme</name>
    <dbReference type="NCBI Taxonomy" id="5210"/>
    <lineage>
        <taxon>Eukaryota</taxon>
        <taxon>Fungi</taxon>
        <taxon>Dikarya</taxon>
        <taxon>Basidiomycota</taxon>
        <taxon>Agaricomycotina</taxon>
        <taxon>Tremellomycetes</taxon>
        <taxon>Filobasidiales</taxon>
        <taxon>Filobasidiaceae</taxon>
        <taxon>Filobasidium</taxon>
    </lineage>
</organism>
<name>A0A8K0JHP9_9TREE</name>
<dbReference type="CDD" id="cd07067">
    <property type="entry name" value="HP_PGM_like"/>
    <property type="match status" value="1"/>
</dbReference>
<dbReference type="PANTHER" id="PTHR48100">
    <property type="entry name" value="BROAD-SPECIFICITY PHOSPHATASE YOR283W-RELATED"/>
    <property type="match status" value="1"/>
</dbReference>
<evidence type="ECO:0000313" key="2">
    <source>
        <dbReference type="Proteomes" id="UP000812966"/>
    </source>
</evidence>
<sequence>MKRTADLVVPGKLPSTGPYVIDPSNVAHIYVSPRQRAQKTAELTTEEIAEWDYGAYEGLITKEIKEKKKDWWIWTDGCPPSEKEGGPAGESPEEMEKRVDGFIAKIRARHRECYEKGEDAKDIVVVSHGHFSRCFIVRWCGWPLETGYHISADAGALSILGYQHHNLDEPSLIALNWFSADRA</sequence>
<protein>
    <recommendedName>
        <fullName evidence="3">Phosphoglycerate mutase</fullName>
    </recommendedName>
</protein>
<dbReference type="SUPFAM" id="SSF53254">
    <property type="entry name" value="Phosphoglycerate mutase-like"/>
    <property type="match status" value="1"/>
</dbReference>
<evidence type="ECO:0008006" key="3">
    <source>
        <dbReference type="Google" id="ProtNLM"/>
    </source>
</evidence>
<proteinExistence type="predicted"/>
<evidence type="ECO:0000313" key="1">
    <source>
        <dbReference type="EMBL" id="KAG7530406.1"/>
    </source>
</evidence>
<dbReference type="InterPro" id="IPR013078">
    <property type="entry name" value="His_Pase_superF_clade-1"/>
</dbReference>
<dbReference type="Proteomes" id="UP000812966">
    <property type="component" value="Unassembled WGS sequence"/>
</dbReference>
<dbReference type="PANTHER" id="PTHR48100:SF15">
    <property type="entry name" value="SEDOHEPTULOSE 1,7-BISPHOSPHATASE"/>
    <property type="match status" value="1"/>
</dbReference>
<comment type="caution">
    <text evidence="1">The sequence shown here is derived from an EMBL/GenBank/DDBJ whole genome shotgun (WGS) entry which is preliminary data.</text>
</comment>
<dbReference type="AlphaFoldDB" id="A0A8K0JHP9"/>
<keyword evidence="2" id="KW-1185">Reference proteome</keyword>
<dbReference type="GO" id="GO:0050278">
    <property type="term" value="F:sedoheptulose-bisphosphatase activity"/>
    <property type="evidence" value="ECO:0007669"/>
    <property type="project" value="TreeGrafter"/>
</dbReference>